<sequence>MSSFRSFYLPLDEKYYKLDEEEKTFFKKETGIQDDAALKEHMIAVQIKAFALSRLYLRHLPAYEQLLKLGKERKDAILIDLGCCFGTDIRQAVQDGYPVQNTLSLDLHKSLWELGHELFRSTPQSFSMSFIEGDILNTGFLSAVSTKDSPLANTAPFLGSITSLNDLRSHVSAVYTGNFFHLFSETQQGQIARGLAGLLSPDPGSMILGIHGGRPTNGFWAPAGSDLKDILPLTRKLEGGDSFFGMYPENKDPYLPMEWSVTRLYCEEAGL</sequence>
<reference evidence="5" key="1">
    <citation type="journal article" date="2019" name="Environ. Microbiol.">
        <title>Fungal ecological strategies reflected in gene transcription - a case study of two litter decomposers.</title>
        <authorList>
            <person name="Barbi F."/>
            <person name="Kohler A."/>
            <person name="Barry K."/>
            <person name="Baskaran P."/>
            <person name="Daum C."/>
            <person name="Fauchery L."/>
            <person name="Ihrmark K."/>
            <person name="Kuo A."/>
            <person name="LaButti K."/>
            <person name="Lipzen A."/>
            <person name="Morin E."/>
            <person name="Grigoriev I.V."/>
            <person name="Henrissat B."/>
            <person name="Lindahl B."/>
            <person name="Martin F."/>
        </authorList>
    </citation>
    <scope>NUCLEOTIDE SEQUENCE</scope>
    <source>
        <strain evidence="5">JB14</strain>
    </source>
</reference>
<dbReference type="SUPFAM" id="SSF53335">
    <property type="entry name" value="S-adenosyl-L-methionine-dependent methyltransferases"/>
    <property type="match status" value="1"/>
</dbReference>
<evidence type="ECO:0008006" key="7">
    <source>
        <dbReference type="Google" id="ProtNLM"/>
    </source>
</evidence>
<dbReference type="EMBL" id="ML769908">
    <property type="protein sequence ID" value="KAE9386147.1"/>
    <property type="molecule type" value="Genomic_DNA"/>
</dbReference>
<dbReference type="PANTHER" id="PTHR35897">
    <property type="entry name" value="METHYLTRANSFERASE AUSD"/>
    <property type="match status" value="1"/>
</dbReference>
<evidence type="ECO:0000256" key="2">
    <source>
        <dbReference type="ARBA" id="ARBA00022679"/>
    </source>
</evidence>
<accession>A0A6A4GLG4</accession>
<evidence type="ECO:0000313" key="6">
    <source>
        <dbReference type="Proteomes" id="UP000799118"/>
    </source>
</evidence>
<dbReference type="InterPro" id="IPR029063">
    <property type="entry name" value="SAM-dependent_MTases_sf"/>
</dbReference>
<evidence type="ECO:0000256" key="1">
    <source>
        <dbReference type="ARBA" id="ARBA00005179"/>
    </source>
</evidence>
<name>A0A6A4GLG4_9AGAR</name>
<keyword evidence="6" id="KW-1185">Reference proteome</keyword>
<dbReference type="OrthoDB" id="2094832at2759"/>
<evidence type="ECO:0000313" key="5">
    <source>
        <dbReference type="EMBL" id="KAE9386147.1"/>
    </source>
</evidence>
<evidence type="ECO:0000256" key="3">
    <source>
        <dbReference type="ARBA" id="ARBA00022691"/>
    </source>
</evidence>
<proteinExistence type="inferred from homology"/>
<dbReference type="GO" id="GO:0016740">
    <property type="term" value="F:transferase activity"/>
    <property type="evidence" value="ECO:0007669"/>
    <property type="project" value="UniProtKB-KW"/>
</dbReference>
<keyword evidence="2" id="KW-0808">Transferase</keyword>
<dbReference type="InterPro" id="IPR051654">
    <property type="entry name" value="Meroterpenoid_MTases"/>
</dbReference>
<dbReference type="PANTHER" id="PTHR35897:SF1">
    <property type="entry name" value="METHYLTRANSFERASE AUSD"/>
    <property type="match status" value="1"/>
</dbReference>
<comment type="similarity">
    <text evidence="4">Belongs to the class I-like SAM-binding methyltransferase superfamily.</text>
</comment>
<keyword evidence="3" id="KW-0949">S-adenosyl-L-methionine</keyword>
<protein>
    <recommendedName>
        <fullName evidence="7">Methyltransferase domain-containing protein</fullName>
    </recommendedName>
</protein>
<dbReference type="Gene3D" id="3.40.50.150">
    <property type="entry name" value="Vaccinia Virus protein VP39"/>
    <property type="match status" value="1"/>
</dbReference>
<evidence type="ECO:0000256" key="4">
    <source>
        <dbReference type="ARBA" id="ARBA00038314"/>
    </source>
</evidence>
<gene>
    <name evidence="5" type="ORF">BT96DRAFT_928414</name>
</gene>
<organism evidence="5 6">
    <name type="scientific">Gymnopus androsaceus JB14</name>
    <dbReference type="NCBI Taxonomy" id="1447944"/>
    <lineage>
        <taxon>Eukaryota</taxon>
        <taxon>Fungi</taxon>
        <taxon>Dikarya</taxon>
        <taxon>Basidiomycota</taxon>
        <taxon>Agaricomycotina</taxon>
        <taxon>Agaricomycetes</taxon>
        <taxon>Agaricomycetidae</taxon>
        <taxon>Agaricales</taxon>
        <taxon>Marasmiineae</taxon>
        <taxon>Omphalotaceae</taxon>
        <taxon>Gymnopus</taxon>
    </lineage>
</organism>
<comment type="pathway">
    <text evidence="1">Secondary metabolite biosynthesis.</text>
</comment>
<dbReference type="AlphaFoldDB" id="A0A6A4GLG4"/>
<dbReference type="Proteomes" id="UP000799118">
    <property type="component" value="Unassembled WGS sequence"/>
</dbReference>